<dbReference type="Gene3D" id="3.40.50.10140">
    <property type="entry name" value="Toll/interleukin-1 receptor homology (TIR) domain"/>
    <property type="match status" value="1"/>
</dbReference>
<organism evidence="3 4">
    <name type="scientific">Ceratodon purpureus</name>
    <name type="common">Fire moss</name>
    <name type="synonym">Dicranum purpureum</name>
    <dbReference type="NCBI Taxonomy" id="3225"/>
    <lineage>
        <taxon>Eukaryota</taxon>
        <taxon>Viridiplantae</taxon>
        <taxon>Streptophyta</taxon>
        <taxon>Embryophyta</taxon>
        <taxon>Bryophyta</taxon>
        <taxon>Bryophytina</taxon>
        <taxon>Bryopsida</taxon>
        <taxon>Dicranidae</taxon>
        <taxon>Pseudoditrichales</taxon>
        <taxon>Ditrichaceae</taxon>
        <taxon>Ceratodon</taxon>
    </lineage>
</organism>
<keyword evidence="1" id="KW-0812">Transmembrane</keyword>
<keyword evidence="1" id="KW-0472">Membrane</keyword>
<keyword evidence="4" id="KW-1185">Reference proteome</keyword>
<evidence type="ECO:0000313" key="3">
    <source>
        <dbReference type="EMBL" id="KAG0582473.1"/>
    </source>
</evidence>
<evidence type="ECO:0000256" key="1">
    <source>
        <dbReference type="SAM" id="Phobius"/>
    </source>
</evidence>
<dbReference type="Proteomes" id="UP000822688">
    <property type="component" value="Chromosome 3"/>
</dbReference>
<name>A0A8T0IJ29_CERPU</name>
<gene>
    <name evidence="3" type="ORF">KC19_3G062800</name>
</gene>
<comment type="caution">
    <text evidence="3">The sequence shown here is derived from an EMBL/GenBank/DDBJ whole genome shotgun (WGS) entry which is preliminary data.</text>
</comment>
<evidence type="ECO:0000259" key="2">
    <source>
        <dbReference type="Pfam" id="PF13676"/>
    </source>
</evidence>
<proteinExistence type="predicted"/>
<dbReference type="EMBL" id="CM026423">
    <property type="protein sequence ID" value="KAG0582473.1"/>
    <property type="molecule type" value="Genomic_DNA"/>
</dbReference>
<dbReference type="AlphaFoldDB" id="A0A8T0IJ29"/>
<evidence type="ECO:0000313" key="4">
    <source>
        <dbReference type="Proteomes" id="UP000822688"/>
    </source>
</evidence>
<sequence length="283" mass="32384">METVASQMLPPDHHEYSKVAVQVECEMGSIQKDPRPPDHLSSAIFVSYSETETEFVERLCKDMEQAELSPSFGNFSDREELARGVEAAAEECELAIVVVSEEYFTRSEWSMVELAALVEKDGCKILLLFFGLSCEEFRDSQRRGRWFQVWDSWRDQSDDGVCMDVWKDALRILDGRDGVEYVKALGEAHYRKEIVTYLCRRVLWKSQEEDIDVEKAISPGVQGVQRPSDGVPRRKGWCYYLRWVLLTPIIIVSIICVGSVLYSALFCDQGYPSPYGIIFPTMT</sequence>
<dbReference type="Pfam" id="PF13676">
    <property type="entry name" value="TIR_2"/>
    <property type="match status" value="1"/>
</dbReference>
<feature type="domain" description="TIR" evidence="2">
    <location>
        <begin position="44"/>
        <end position="152"/>
    </location>
</feature>
<protein>
    <recommendedName>
        <fullName evidence="2">TIR domain-containing protein</fullName>
    </recommendedName>
</protein>
<feature type="transmembrane region" description="Helical" evidence="1">
    <location>
        <begin position="243"/>
        <end position="265"/>
    </location>
</feature>
<dbReference type="SUPFAM" id="SSF52200">
    <property type="entry name" value="Toll/Interleukin receptor TIR domain"/>
    <property type="match status" value="1"/>
</dbReference>
<accession>A0A8T0IJ29</accession>
<dbReference type="InterPro" id="IPR000157">
    <property type="entry name" value="TIR_dom"/>
</dbReference>
<dbReference type="InterPro" id="IPR035897">
    <property type="entry name" value="Toll_tir_struct_dom_sf"/>
</dbReference>
<reference evidence="3" key="1">
    <citation type="submission" date="2020-06" db="EMBL/GenBank/DDBJ databases">
        <title>WGS assembly of Ceratodon purpureus strain R40.</title>
        <authorList>
            <person name="Carey S.B."/>
            <person name="Jenkins J."/>
            <person name="Shu S."/>
            <person name="Lovell J.T."/>
            <person name="Sreedasyam A."/>
            <person name="Maumus F."/>
            <person name="Tiley G.P."/>
            <person name="Fernandez-Pozo N."/>
            <person name="Barry K."/>
            <person name="Chen C."/>
            <person name="Wang M."/>
            <person name="Lipzen A."/>
            <person name="Daum C."/>
            <person name="Saski C.A."/>
            <person name="Payton A.C."/>
            <person name="Mcbreen J.C."/>
            <person name="Conrad R.E."/>
            <person name="Kollar L.M."/>
            <person name="Olsson S."/>
            <person name="Huttunen S."/>
            <person name="Landis J.B."/>
            <person name="Wickett N.J."/>
            <person name="Johnson M.G."/>
            <person name="Rensing S.A."/>
            <person name="Grimwood J."/>
            <person name="Schmutz J."/>
            <person name="Mcdaniel S.F."/>
        </authorList>
    </citation>
    <scope>NUCLEOTIDE SEQUENCE</scope>
    <source>
        <strain evidence="3">R40</strain>
    </source>
</reference>
<dbReference type="GO" id="GO:0007165">
    <property type="term" value="P:signal transduction"/>
    <property type="evidence" value="ECO:0007669"/>
    <property type="project" value="InterPro"/>
</dbReference>
<keyword evidence="1" id="KW-1133">Transmembrane helix</keyword>